<dbReference type="InterPro" id="IPR036259">
    <property type="entry name" value="MFS_trans_sf"/>
</dbReference>
<feature type="transmembrane region" description="Helical" evidence="6">
    <location>
        <begin position="31"/>
        <end position="54"/>
    </location>
</feature>
<comment type="subcellular location">
    <subcellularLocation>
        <location evidence="1">Cell membrane</location>
        <topology evidence="1">Multi-pass membrane protein</topology>
    </subcellularLocation>
</comment>
<accession>A0A7R7DVV4</accession>
<dbReference type="KEGG" id="atl:Athai_60730"/>
<feature type="domain" description="Major facilitator superfamily (MFS) profile" evidence="7">
    <location>
        <begin position="28"/>
        <end position="439"/>
    </location>
</feature>
<feature type="transmembrane region" description="Helical" evidence="6">
    <location>
        <begin position="322"/>
        <end position="340"/>
    </location>
</feature>
<evidence type="ECO:0000259" key="7">
    <source>
        <dbReference type="PROSITE" id="PS50850"/>
    </source>
</evidence>
<organism evidence="8 9">
    <name type="scientific">Actinocatenispora thailandica</name>
    <dbReference type="NCBI Taxonomy" id="227318"/>
    <lineage>
        <taxon>Bacteria</taxon>
        <taxon>Bacillati</taxon>
        <taxon>Actinomycetota</taxon>
        <taxon>Actinomycetes</taxon>
        <taxon>Micromonosporales</taxon>
        <taxon>Micromonosporaceae</taxon>
        <taxon>Actinocatenispora</taxon>
    </lineage>
</organism>
<evidence type="ECO:0000256" key="3">
    <source>
        <dbReference type="ARBA" id="ARBA00022989"/>
    </source>
</evidence>
<evidence type="ECO:0000313" key="8">
    <source>
        <dbReference type="EMBL" id="BCJ38570.1"/>
    </source>
</evidence>
<dbReference type="PANTHER" id="PTHR23534">
    <property type="entry name" value="MFS PERMEASE"/>
    <property type="match status" value="1"/>
</dbReference>
<dbReference type="InterPro" id="IPR011701">
    <property type="entry name" value="MFS"/>
</dbReference>
<dbReference type="Proteomes" id="UP000611640">
    <property type="component" value="Chromosome"/>
</dbReference>
<feature type="transmembrane region" description="Helical" evidence="6">
    <location>
        <begin position="383"/>
        <end position="403"/>
    </location>
</feature>
<dbReference type="GO" id="GO:0005886">
    <property type="term" value="C:plasma membrane"/>
    <property type="evidence" value="ECO:0007669"/>
    <property type="project" value="UniProtKB-SubCell"/>
</dbReference>
<dbReference type="SUPFAM" id="SSF103473">
    <property type="entry name" value="MFS general substrate transporter"/>
    <property type="match status" value="1"/>
</dbReference>
<feature type="transmembrane region" description="Helical" evidence="6">
    <location>
        <begin position="409"/>
        <end position="431"/>
    </location>
</feature>
<protein>
    <submittedName>
        <fullName evidence="8">Tetracycline resistance protein</fullName>
    </submittedName>
</protein>
<dbReference type="PANTHER" id="PTHR23534:SF1">
    <property type="entry name" value="MAJOR FACILITATOR SUPERFAMILY PROTEIN"/>
    <property type="match status" value="1"/>
</dbReference>
<feature type="region of interest" description="Disordered" evidence="5">
    <location>
        <begin position="221"/>
        <end position="243"/>
    </location>
</feature>
<name>A0A7R7DVV4_9ACTN</name>
<dbReference type="EMBL" id="AP023355">
    <property type="protein sequence ID" value="BCJ38570.1"/>
    <property type="molecule type" value="Genomic_DNA"/>
</dbReference>
<feature type="transmembrane region" description="Helical" evidence="6">
    <location>
        <begin position="257"/>
        <end position="277"/>
    </location>
</feature>
<gene>
    <name evidence="8" type="ORF">Athai_60730</name>
</gene>
<dbReference type="Pfam" id="PF07690">
    <property type="entry name" value="MFS_1"/>
    <property type="match status" value="1"/>
</dbReference>
<dbReference type="AlphaFoldDB" id="A0A7R7DVV4"/>
<evidence type="ECO:0000313" key="9">
    <source>
        <dbReference type="Proteomes" id="UP000611640"/>
    </source>
</evidence>
<feature type="transmembrane region" description="Helical" evidence="6">
    <location>
        <begin position="98"/>
        <end position="128"/>
    </location>
</feature>
<keyword evidence="3 6" id="KW-1133">Transmembrane helix</keyword>
<evidence type="ECO:0000256" key="2">
    <source>
        <dbReference type="ARBA" id="ARBA00022692"/>
    </source>
</evidence>
<dbReference type="InterPro" id="IPR020846">
    <property type="entry name" value="MFS_dom"/>
</dbReference>
<proteinExistence type="predicted"/>
<evidence type="ECO:0000256" key="1">
    <source>
        <dbReference type="ARBA" id="ARBA00004651"/>
    </source>
</evidence>
<dbReference type="Gene3D" id="1.20.1250.20">
    <property type="entry name" value="MFS general substrate transporter like domains"/>
    <property type="match status" value="2"/>
</dbReference>
<keyword evidence="4 6" id="KW-0472">Membrane</keyword>
<feature type="transmembrane region" description="Helical" evidence="6">
    <location>
        <begin position="346"/>
        <end position="371"/>
    </location>
</feature>
<dbReference type="GO" id="GO:0022857">
    <property type="term" value="F:transmembrane transporter activity"/>
    <property type="evidence" value="ECO:0007669"/>
    <property type="project" value="InterPro"/>
</dbReference>
<sequence>MVRVGSSQPADTVPWQSVPEVRAAQSRTVRLLAAAQIVGGIGVGASVSIGVLLAESIARSESYAGLARTSSVLGAALVGVPLALLAQRRGRRTALSTGWLAAAAGSALLVLAAVVASVPLLVVGMLLFGVGSATNLQGRYAAADLALPHHRARALSTVVWSTTVGAMIGPNLGAPGAVVAAALGLPRLAGAFVLSTGFALAAAALLRVGLRPDPLLLAQRRQPAAATPAGAPGTAGRTSPTAAARPVWRQLRRSPRAGFAFVTVVLGHTVMGAVMTMTPVSLAGEGMTLTVVGFTITAHVLGMYAFAPVVGWLADRIGQFRVMLLGQLTYLAAVLVAGVGHRSMGWAMAGLFLLGLGWSCSLVAGSAMLSAATEPSLRPAMQGTADTTMNLVAAVAAGLAGPLTSRLGFGGLNAAAAVLVAPVLLAGLVLWRMQRRPTRTPAAAR</sequence>
<reference evidence="8 9" key="1">
    <citation type="submission" date="2020-08" db="EMBL/GenBank/DDBJ databases">
        <title>Whole genome shotgun sequence of Actinocatenispora thailandica NBRC 105041.</title>
        <authorList>
            <person name="Komaki H."/>
            <person name="Tamura T."/>
        </authorList>
    </citation>
    <scope>NUCLEOTIDE SEQUENCE [LARGE SCALE GENOMIC DNA]</scope>
    <source>
        <strain evidence="8 9">NBRC 105041</strain>
    </source>
</reference>
<evidence type="ECO:0000256" key="6">
    <source>
        <dbReference type="SAM" id="Phobius"/>
    </source>
</evidence>
<evidence type="ECO:0000256" key="5">
    <source>
        <dbReference type="SAM" id="MobiDB-lite"/>
    </source>
</evidence>
<evidence type="ECO:0000256" key="4">
    <source>
        <dbReference type="ARBA" id="ARBA00023136"/>
    </source>
</evidence>
<keyword evidence="9" id="KW-1185">Reference proteome</keyword>
<feature type="transmembrane region" description="Helical" evidence="6">
    <location>
        <begin position="66"/>
        <end position="86"/>
    </location>
</feature>
<feature type="transmembrane region" description="Helical" evidence="6">
    <location>
        <begin position="188"/>
        <end position="210"/>
    </location>
</feature>
<feature type="transmembrane region" description="Helical" evidence="6">
    <location>
        <begin position="289"/>
        <end position="310"/>
    </location>
</feature>
<keyword evidence="2 6" id="KW-0812">Transmembrane</keyword>
<dbReference type="PROSITE" id="PS50850">
    <property type="entry name" value="MFS"/>
    <property type="match status" value="1"/>
</dbReference>